<name>O61080_ACACA</name>
<feature type="region of interest" description="Disordered" evidence="12">
    <location>
        <begin position="894"/>
        <end position="927"/>
    </location>
</feature>
<feature type="compositionally biased region" description="Gly residues" evidence="12">
    <location>
        <begin position="942"/>
        <end position="957"/>
    </location>
</feature>
<feature type="compositionally biased region" description="Low complexity" evidence="12">
    <location>
        <begin position="1170"/>
        <end position="1179"/>
    </location>
</feature>
<feature type="domain" description="TH1" evidence="15">
    <location>
        <begin position="722"/>
        <end position="910"/>
    </location>
</feature>
<dbReference type="InterPro" id="IPR027417">
    <property type="entry name" value="P-loop_NTPase"/>
</dbReference>
<evidence type="ECO:0000256" key="3">
    <source>
        <dbReference type="ARBA" id="ARBA00022443"/>
    </source>
</evidence>
<dbReference type="SUPFAM" id="SSF52540">
    <property type="entry name" value="P-loop containing nucleoside triphosphate hydrolases"/>
    <property type="match status" value="1"/>
</dbReference>
<feature type="compositionally biased region" description="Low complexity" evidence="12">
    <location>
        <begin position="978"/>
        <end position="996"/>
    </location>
</feature>
<dbReference type="GO" id="GO:0045160">
    <property type="term" value="C:myosin I complex"/>
    <property type="evidence" value="ECO:0007669"/>
    <property type="project" value="UniProtKB-ARBA"/>
</dbReference>
<dbReference type="SUPFAM" id="SSF50044">
    <property type="entry name" value="SH3-domain"/>
    <property type="match status" value="1"/>
</dbReference>
<dbReference type="GO" id="GO:0005543">
    <property type="term" value="F:phospholipid binding"/>
    <property type="evidence" value="ECO:0007669"/>
    <property type="project" value="UniProtKB-ARBA"/>
</dbReference>
<keyword evidence="3 10" id="KW-0728">SH3 domain</keyword>
<dbReference type="FunFam" id="1.10.10.820:FF:000001">
    <property type="entry name" value="Myosin heavy chain"/>
    <property type="match status" value="1"/>
</dbReference>
<dbReference type="GO" id="GO:0043327">
    <property type="term" value="P:chemotaxis to cAMP"/>
    <property type="evidence" value="ECO:0007669"/>
    <property type="project" value="TreeGrafter"/>
</dbReference>
<dbReference type="Gene3D" id="2.30.30.40">
    <property type="entry name" value="SH3 Domains"/>
    <property type="match status" value="1"/>
</dbReference>
<dbReference type="Gene3D" id="1.20.120.720">
    <property type="entry name" value="Myosin VI head, motor domain, U50 subdomain"/>
    <property type="match status" value="1"/>
</dbReference>
<evidence type="ECO:0000256" key="12">
    <source>
        <dbReference type="SAM" id="MobiDB-lite"/>
    </source>
</evidence>
<dbReference type="GO" id="GO:0000146">
    <property type="term" value="F:microfilament motor activity"/>
    <property type="evidence" value="ECO:0007669"/>
    <property type="project" value="UniProtKB-ARBA"/>
</dbReference>
<feature type="compositionally biased region" description="Gly residues" evidence="12">
    <location>
        <begin position="968"/>
        <end position="977"/>
    </location>
</feature>
<evidence type="ECO:0000256" key="5">
    <source>
        <dbReference type="ARBA" id="ARBA00022840"/>
    </source>
</evidence>
<protein>
    <submittedName>
        <fullName evidence="16">Myosin IC heavy chain</fullName>
    </submittedName>
</protein>
<feature type="region of interest" description="Disordered" evidence="12">
    <location>
        <begin position="939"/>
        <end position="996"/>
    </location>
</feature>
<dbReference type="Gene3D" id="1.20.5.4820">
    <property type="match status" value="1"/>
</dbReference>
<dbReference type="GO" id="GO:0070687">
    <property type="term" value="C:macropinocytic cup cytoskeleton"/>
    <property type="evidence" value="ECO:0007669"/>
    <property type="project" value="UniProtKB-ARBA"/>
</dbReference>
<dbReference type="GO" id="GO:0007015">
    <property type="term" value="P:actin filament organization"/>
    <property type="evidence" value="ECO:0007669"/>
    <property type="project" value="TreeGrafter"/>
</dbReference>
<dbReference type="GO" id="GO:0030175">
    <property type="term" value="C:filopodium"/>
    <property type="evidence" value="ECO:0007669"/>
    <property type="project" value="UniProtKB-ARBA"/>
</dbReference>
<evidence type="ECO:0000256" key="6">
    <source>
        <dbReference type="ARBA" id="ARBA00023123"/>
    </source>
</evidence>
<evidence type="ECO:0000256" key="2">
    <source>
        <dbReference type="ARBA" id="ARBA00011190"/>
    </source>
</evidence>
<comment type="function">
    <text evidence="9">Myosin is a protein that binds to F-actin and has ATPase activity that is activated by F-actin.</text>
</comment>
<dbReference type="PROSITE" id="PS51456">
    <property type="entry name" value="MYOSIN_MOTOR"/>
    <property type="match status" value="1"/>
</dbReference>
<keyword evidence="6 11" id="KW-0518">Myosin</keyword>
<dbReference type="InterPro" id="IPR010926">
    <property type="entry name" value="Myosin_TH1"/>
</dbReference>
<dbReference type="EMBL" id="AF051353">
    <property type="protein sequence ID" value="AAC98089.1"/>
    <property type="molecule type" value="mRNA"/>
</dbReference>
<keyword evidence="8 11" id="KW-0009">Actin-binding</keyword>
<dbReference type="InterPro" id="IPR001609">
    <property type="entry name" value="Myosin_head_motor_dom-like"/>
</dbReference>
<dbReference type="CDD" id="cd01378">
    <property type="entry name" value="MYSc_Myo1"/>
    <property type="match status" value="1"/>
</dbReference>
<dbReference type="GO" id="GO:0051015">
    <property type="term" value="F:actin filament binding"/>
    <property type="evidence" value="ECO:0007669"/>
    <property type="project" value="UniProtKB-ARBA"/>
</dbReference>
<dbReference type="FunFam" id="2.30.30.40:FF:000072">
    <property type="entry name" value="Unconventional Myosin IB"/>
    <property type="match status" value="1"/>
</dbReference>
<accession>O61080</accession>
<evidence type="ECO:0000313" key="16">
    <source>
        <dbReference type="EMBL" id="AAC98089.1"/>
    </source>
</evidence>
<feature type="compositionally biased region" description="Gly residues" evidence="12">
    <location>
        <begin position="1081"/>
        <end position="1101"/>
    </location>
</feature>
<dbReference type="GO" id="GO:0061851">
    <property type="term" value="C:leading edge of lamellipodium"/>
    <property type="evidence" value="ECO:0007669"/>
    <property type="project" value="UniProtKB-ARBA"/>
</dbReference>
<dbReference type="InterPro" id="IPR036028">
    <property type="entry name" value="SH3-like_dom_sf"/>
</dbReference>
<evidence type="ECO:0000256" key="1">
    <source>
        <dbReference type="ARBA" id="ARBA00008314"/>
    </source>
</evidence>
<dbReference type="InterPro" id="IPR036072">
    <property type="entry name" value="MYSc_Myo1"/>
</dbReference>
<reference evidence="16" key="1">
    <citation type="journal article" date="1987" name="Proc. Natl. Acad. Sci. U.S.A.">
        <title>The heavy chain of Acanthamoeba myosin IB is a fusion of myosin-like and non-myosin-like sequences.</title>
        <authorList>
            <person name="Jung G."/>
            <person name="Korn E.D."/>
            <person name="Hammer J.A. III"/>
        </authorList>
    </citation>
    <scope>NUCLEOTIDE SEQUENCE</scope>
</reference>
<keyword evidence="7 11" id="KW-0505">Motor protein</keyword>
<dbReference type="GO" id="GO:0005524">
    <property type="term" value="F:ATP binding"/>
    <property type="evidence" value="ECO:0007669"/>
    <property type="project" value="UniProtKB-UniRule"/>
</dbReference>
<dbReference type="GO" id="GO:0062201">
    <property type="term" value="C:actin wave"/>
    <property type="evidence" value="ECO:0007669"/>
    <property type="project" value="UniProtKB-ARBA"/>
</dbReference>
<dbReference type="InterPro" id="IPR036961">
    <property type="entry name" value="Kinesin_motor_dom_sf"/>
</dbReference>
<evidence type="ECO:0000256" key="9">
    <source>
        <dbReference type="ARBA" id="ARBA00055741"/>
    </source>
</evidence>
<dbReference type="PRINTS" id="PR00452">
    <property type="entry name" value="SH3DOMAIN"/>
</dbReference>
<dbReference type="Pfam" id="PF00063">
    <property type="entry name" value="Myosin_head"/>
    <property type="match status" value="1"/>
</dbReference>
<keyword evidence="5 11" id="KW-0067">ATP-binding</keyword>
<dbReference type="InterPro" id="IPR001452">
    <property type="entry name" value="SH3_domain"/>
</dbReference>
<dbReference type="Pfam" id="PF14604">
    <property type="entry name" value="SH3_9"/>
    <property type="match status" value="1"/>
</dbReference>
<comment type="similarity">
    <text evidence="1 11">Belongs to the TRAFAC class myosin-kinesin ATPase superfamily. Myosin family.</text>
</comment>
<feature type="binding site" evidence="11">
    <location>
        <begin position="101"/>
        <end position="108"/>
    </location>
    <ligand>
        <name>ATP</name>
        <dbReference type="ChEBI" id="CHEBI:30616"/>
    </ligand>
</feature>
<gene>
    <name evidence="16" type="primary">MICHC</name>
</gene>
<feature type="region of interest" description="Actin-binding" evidence="11">
    <location>
        <begin position="560"/>
        <end position="582"/>
    </location>
</feature>
<comment type="subunit">
    <text evidence="2">Myosin I heavy chain is single-headed. Dimer of a heavy and a light chain. Inability to self-assemble into filaments.</text>
</comment>
<dbReference type="VEuPathDB" id="AmoebaDB:ACA1_173680"/>
<evidence type="ECO:0000256" key="11">
    <source>
        <dbReference type="PROSITE-ProRule" id="PRU00782"/>
    </source>
</evidence>
<dbReference type="PRINTS" id="PR00193">
    <property type="entry name" value="MYOSINHEAVY"/>
</dbReference>
<dbReference type="GO" id="GO:0005886">
    <property type="term" value="C:plasma membrane"/>
    <property type="evidence" value="ECO:0007669"/>
    <property type="project" value="TreeGrafter"/>
</dbReference>
<evidence type="ECO:0000256" key="7">
    <source>
        <dbReference type="ARBA" id="ARBA00023175"/>
    </source>
</evidence>
<evidence type="ECO:0000256" key="8">
    <source>
        <dbReference type="ARBA" id="ARBA00023203"/>
    </source>
</evidence>
<feature type="compositionally biased region" description="Low complexity" evidence="12">
    <location>
        <begin position="1118"/>
        <end position="1130"/>
    </location>
</feature>
<feature type="domain" description="Myosin motor" evidence="14">
    <location>
        <begin position="7"/>
        <end position="684"/>
    </location>
</feature>
<feature type="compositionally biased region" description="Polar residues" evidence="12">
    <location>
        <begin position="913"/>
        <end position="927"/>
    </location>
</feature>
<evidence type="ECO:0000259" key="15">
    <source>
        <dbReference type="PROSITE" id="PS51757"/>
    </source>
</evidence>
<proteinExistence type="evidence at transcript level"/>
<dbReference type="Gene3D" id="3.40.850.10">
    <property type="entry name" value="Kinesin motor domain"/>
    <property type="match status" value="1"/>
</dbReference>
<evidence type="ECO:0000256" key="10">
    <source>
        <dbReference type="PROSITE-ProRule" id="PRU00192"/>
    </source>
</evidence>
<keyword evidence="4 11" id="KW-0547">Nucleotide-binding</keyword>
<dbReference type="GO" id="GO:0032027">
    <property type="term" value="F:myosin light chain binding"/>
    <property type="evidence" value="ECO:0007669"/>
    <property type="project" value="UniProtKB-ARBA"/>
</dbReference>
<dbReference type="Gene3D" id="1.10.10.820">
    <property type="match status" value="1"/>
</dbReference>
<feature type="compositionally biased region" description="Gly residues" evidence="12">
    <location>
        <begin position="1138"/>
        <end position="1159"/>
    </location>
</feature>
<evidence type="ECO:0000259" key="13">
    <source>
        <dbReference type="PROSITE" id="PS50002"/>
    </source>
</evidence>
<dbReference type="PANTHER" id="PTHR13140:SF513">
    <property type="entry name" value="MYOSIN ID HEAVY CHAIN"/>
    <property type="match status" value="1"/>
</dbReference>
<dbReference type="AlphaFoldDB" id="O61080"/>
<feature type="compositionally biased region" description="Gly residues" evidence="12">
    <location>
        <begin position="1108"/>
        <end position="1117"/>
    </location>
</feature>
<dbReference type="FunFam" id="3.40.850.10:FF:000101">
    <property type="entry name" value="Slow myosin heavy chain 2"/>
    <property type="match status" value="1"/>
</dbReference>
<dbReference type="GO" id="GO:0031270">
    <property type="term" value="P:pseudopodium retraction"/>
    <property type="evidence" value="ECO:0007669"/>
    <property type="project" value="UniProtKB-ARBA"/>
</dbReference>
<feature type="region of interest" description="Disordered" evidence="12">
    <location>
        <begin position="1054"/>
        <end position="1186"/>
    </location>
</feature>
<dbReference type="PANTHER" id="PTHR13140">
    <property type="entry name" value="MYOSIN"/>
    <property type="match status" value="1"/>
</dbReference>
<dbReference type="Pfam" id="PF06017">
    <property type="entry name" value="Myosin_TH1"/>
    <property type="match status" value="1"/>
</dbReference>
<feature type="domain" description="SH3" evidence="13">
    <location>
        <begin position="994"/>
        <end position="1053"/>
    </location>
</feature>
<evidence type="ECO:0000259" key="14">
    <source>
        <dbReference type="PROSITE" id="PS51456"/>
    </source>
</evidence>
<feature type="compositionally biased region" description="Pro residues" evidence="12">
    <location>
        <begin position="1058"/>
        <end position="1070"/>
    </location>
</feature>
<dbReference type="SMART" id="SM00326">
    <property type="entry name" value="SH3"/>
    <property type="match status" value="1"/>
</dbReference>
<evidence type="ECO:0000256" key="4">
    <source>
        <dbReference type="ARBA" id="ARBA00022741"/>
    </source>
</evidence>
<dbReference type="PROSITE" id="PS51757">
    <property type="entry name" value="TH1"/>
    <property type="match status" value="1"/>
</dbReference>
<dbReference type="GO" id="GO:0006909">
    <property type="term" value="P:phagocytosis"/>
    <property type="evidence" value="ECO:0007669"/>
    <property type="project" value="UniProtKB-ARBA"/>
</dbReference>
<sequence>MAYTSKHGVDDMVMLTSISNDAINDNLKKRFAADLIYTYIGHVLISVNPYKQINNLYTERTLKDYRGKYRYELPPHVYALADDMYRTMLSESEDQCVIISGESGAGKTEASKKIMQYIAAVSGATGDVMRVKDVILESNPLLEAFGNAKTIRNNNSSRFGKYMEIQFDLKGDPVGGRISNYLLEKSRVVYQTNGERNFHIFYQLLAGAPADLRQEFGLQTPDYYFYLNQGKTYTVDGMDDNQEFQDTWNAMKVIGFTAEEQHEIFRLVTAILYLGNVQFVDDGKGGSTIADRQVVEMLAYLMRTEPVAVEQALLYRTITTGEQGRGRSSVYSCPQDPLGAIYSRDALSKALYSRMFDYIIQRVNDAMYIDDPEALTTGILDFYGFEIFGKNGFEQLCINFVNEKLQQIFIQLTLKAEQEEYGAEGIQWENIDYFNNKICCDLIEEKRPPGLMTILDDVCNFPKGTDDKFREKLLGAFPTHAHLAATSQPDEFVIKHYAGDVVYNVDGFCDKNKDLLFKDLIGLAECTSSTFFAGLFPEAKEVATSKKKPTTAGFKIKESINILVATLSKCTPHYIRCIKPNEKKAANDFNNSLVLHQVKYLGLLENVRIRRAGYAYRQVYDKFFYRYRVVCPKTWSGWNGDMVSGAEAILNHVGMSLGKEYQKGKTKIFIRQPESVFSLEELRDRTVFSYANKIQRFLRKTAMRKYYYEVKKGGNDALVNKKERRRLSLERPFKTDYINYRQNFKLKDCIGDKGTEKVLFADLCNNLDKSFWGSKVERRIMVLTSNAMFLVAIDPNKDKIEKKVKPFLYVLKRRIDFNKIGSITLSPLQDNFMLISVNGEHSNLLECRRKTELIGVLLKHNPSVRIQFADTFNVTLKGGKTCVVKFIRDPQGGDGKVKGTKVSVAPGLPPSSAPNIQAPQETSGGASFTVAEQSYKDQILGAKGGGGGGGRGRGGPSPSGAVSPRPSPGGGGGGPSPFGGRPSPSGPPAAASAPGPEQARALYDFAAENPDELTFNEGAVVTVINKSNPDWWEGELNGQRGVFPASYVELIPRAAAPAPGPSGGPRPAPPGGKSGRAAPMGGPGPMRGRGGPAPGGPGRGGAPPPGAGRAGPPGGRGMPAPGGAAPRGRGAPPPGAGGPPGGGRGGAPPPGGMRGRGGPGPAPPGGMARGGMMPPRGRAGPPPPGM</sequence>
<reference evidence="16" key="2">
    <citation type="journal article" date="1998" name="Proc. Natl. Acad. Sci. U.S.A.">
        <title>Analysis of the regulatory phosphorylation site in Acanthamoeba myosin IC by using site-directed mutagenesis.</title>
        <authorList>
            <person name="Wang Z.Y."/>
            <person name="Wang F."/>
            <person name="Sellers J.R."/>
            <person name="Korn E.D."/>
            <person name="Hammer J.A. 3rd"/>
        </authorList>
    </citation>
    <scope>NUCLEOTIDE SEQUENCE</scope>
</reference>
<dbReference type="Gene3D" id="1.20.58.530">
    <property type="match status" value="1"/>
</dbReference>
<organism evidence="16">
    <name type="scientific">Acanthamoeba castellanii</name>
    <name type="common">Amoeba</name>
    <dbReference type="NCBI Taxonomy" id="5755"/>
    <lineage>
        <taxon>Eukaryota</taxon>
        <taxon>Amoebozoa</taxon>
        <taxon>Discosea</taxon>
        <taxon>Longamoebia</taxon>
        <taxon>Centramoebida</taxon>
        <taxon>Acanthamoebidae</taxon>
        <taxon>Acanthamoeba</taxon>
    </lineage>
</organism>
<dbReference type="SMART" id="SM00242">
    <property type="entry name" value="MYSc"/>
    <property type="match status" value="1"/>
</dbReference>
<dbReference type="PROSITE" id="PS50002">
    <property type="entry name" value="SH3"/>
    <property type="match status" value="1"/>
</dbReference>
<dbReference type="FunFam" id="1.20.58.530:FF:000007">
    <property type="entry name" value="Myosin IE"/>
    <property type="match status" value="1"/>
</dbReference>